<dbReference type="GO" id="GO:0008168">
    <property type="term" value="F:methyltransferase activity"/>
    <property type="evidence" value="ECO:0007669"/>
    <property type="project" value="UniProtKB-KW"/>
</dbReference>
<dbReference type="RefSeq" id="WP_223470661.1">
    <property type="nucleotide sequence ID" value="NZ_JAFBIL020000010.1"/>
</dbReference>
<organism evidence="1 2">
    <name type="scientific">Massilia soli</name>
    <dbReference type="NCBI Taxonomy" id="2792854"/>
    <lineage>
        <taxon>Bacteria</taxon>
        <taxon>Pseudomonadati</taxon>
        <taxon>Pseudomonadota</taxon>
        <taxon>Betaproteobacteria</taxon>
        <taxon>Burkholderiales</taxon>
        <taxon>Oxalobacteraceae</taxon>
        <taxon>Telluria group</taxon>
        <taxon>Massilia</taxon>
    </lineage>
</organism>
<accession>A0ABS7SV77</accession>
<keyword evidence="2" id="KW-1185">Reference proteome</keyword>
<protein>
    <submittedName>
        <fullName evidence="1">Class I SAM-dependent methyltransferase</fullName>
    </submittedName>
</protein>
<dbReference type="Pfam" id="PF13489">
    <property type="entry name" value="Methyltransf_23"/>
    <property type="match status" value="1"/>
</dbReference>
<keyword evidence="1" id="KW-0808">Transferase</keyword>
<dbReference type="Gene3D" id="3.40.50.150">
    <property type="entry name" value="Vaccinia Virus protein VP39"/>
    <property type="match status" value="1"/>
</dbReference>
<keyword evidence="1" id="KW-0489">Methyltransferase</keyword>
<name>A0ABS7SV77_9BURK</name>
<reference evidence="1 2" key="1">
    <citation type="submission" date="2021-08" db="EMBL/GenBank/DDBJ databases">
        <title>Massilia sp. R798.</title>
        <authorList>
            <person name="Baek J.H."/>
            <person name="Jung H.S."/>
            <person name="Kim K.R."/>
            <person name="Jeon C.O."/>
        </authorList>
    </citation>
    <scope>NUCLEOTIDE SEQUENCE [LARGE SCALE GENOMIC DNA]</scope>
    <source>
        <strain evidence="1 2">R798</strain>
    </source>
</reference>
<comment type="caution">
    <text evidence="1">The sequence shown here is derived from an EMBL/GenBank/DDBJ whole genome shotgun (WGS) entry which is preliminary data.</text>
</comment>
<gene>
    <name evidence="1" type="ORF">I4X03_021540</name>
</gene>
<dbReference type="GO" id="GO:0032259">
    <property type="term" value="P:methylation"/>
    <property type="evidence" value="ECO:0007669"/>
    <property type="project" value="UniProtKB-KW"/>
</dbReference>
<sequence>MNSHAAAPVSAWVARFAPLAPPGEVLDLACGSGRHARHFAALGHPVLALDRDAAALAEAAAEGVATMAWDLEDPALAWPFEAGRFAAIVVTNYLHRPLFAQLAASLRDDGLLIYETFALGNEAFGKPTNPAFLLAHGELLVHAAAHGLAPVAFEDGVVERPKAAMVQRLCAVKQGFAWTSARLDQGEGAGWSGKSRQD</sequence>
<dbReference type="InterPro" id="IPR029063">
    <property type="entry name" value="SAM-dependent_MTases_sf"/>
</dbReference>
<proteinExistence type="predicted"/>
<evidence type="ECO:0000313" key="1">
    <source>
        <dbReference type="EMBL" id="MBZ2209858.1"/>
    </source>
</evidence>
<dbReference type="SUPFAM" id="SSF53335">
    <property type="entry name" value="S-adenosyl-L-methionine-dependent methyltransferases"/>
    <property type="match status" value="1"/>
</dbReference>
<dbReference type="EMBL" id="JAFBIL020000010">
    <property type="protein sequence ID" value="MBZ2209858.1"/>
    <property type="molecule type" value="Genomic_DNA"/>
</dbReference>
<evidence type="ECO:0000313" key="2">
    <source>
        <dbReference type="Proteomes" id="UP000809349"/>
    </source>
</evidence>
<dbReference type="Proteomes" id="UP000809349">
    <property type="component" value="Unassembled WGS sequence"/>
</dbReference>